<organism evidence="1 2">
    <name type="scientific">Methylobacterium persicinum</name>
    <dbReference type="NCBI Taxonomy" id="374426"/>
    <lineage>
        <taxon>Bacteria</taxon>
        <taxon>Pseudomonadati</taxon>
        <taxon>Pseudomonadota</taxon>
        <taxon>Alphaproteobacteria</taxon>
        <taxon>Hyphomicrobiales</taxon>
        <taxon>Methylobacteriaceae</taxon>
        <taxon>Methylobacterium</taxon>
    </lineage>
</organism>
<dbReference type="EMBL" id="JAUSVV010000001">
    <property type="protein sequence ID" value="MDQ0440613.1"/>
    <property type="molecule type" value="Genomic_DNA"/>
</dbReference>
<dbReference type="Proteomes" id="UP001236369">
    <property type="component" value="Unassembled WGS sequence"/>
</dbReference>
<name>A0ABU0HE62_9HYPH</name>
<dbReference type="SUPFAM" id="SSF56317">
    <property type="entry name" value="Carbon-nitrogen hydrolase"/>
    <property type="match status" value="1"/>
</dbReference>
<gene>
    <name evidence="1" type="ORF">QO016_000090</name>
</gene>
<evidence type="ECO:0000313" key="1">
    <source>
        <dbReference type="EMBL" id="MDQ0440613.1"/>
    </source>
</evidence>
<reference evidence="1 2" key="1">
    <citation type="submission" date="2023-07" db="EMBL/GenBank/DDBJ databases">
        <title>Genomic Encyclopedia of Type Strains, Phase IV (KMG-IV): sequencing the most valuable type-strain genomes for metagenomic binning, comparative biology and taxonomic classification.</title>
        <authorList>
            <person name="Goeker M."/>
        </authorList>
    </citation>
    <scope>NUCLEOTIDE SEQUENCE [LARGE SCALE GENOMIC DNA]</scope>
    <source>
        <strain evidence="1 2">DSM 19562</strain>
    </source>
</reference>
<keyword evidence="2" id="KW-1185">Reference proteome</keyword>
<protein>
    <recommendedName>
        <fullName evidence="3">CN hydrolase domain-containing protein</fullName>
    </recommendedName>
</protein>
<dbReference type="InterPro" id="IPR036526">
    <property type="entry name" value="C-N_Hydrolase_sf"/>
</dbReference>
<proteinExistence type="predicted"/>
<sequence length="436" mass="47909">MQSLTRAAWLAKIEQVSAALGIDGDDPATWRQALVRAWTLLPLAPVTVQGAYGTLPEADIVAAGDAAYAIGGVAPGALDLSGCGSDAERLTGLGGWLRAAERKIAEMDTGRPVRDPNEDWHHEADGEGFFLVPVPRSAWRPAYLPGALPRPFTRRALLRFRIIPEVIRGLPVHFTVHPRVGLEDAAMSFGASLFADFDVLPEDEADERHFLAREAVGPTPEIVRADIVEAARSGCFAHVFPELTLMPEKREVVPATLAAAAWNRAGEAVPGPDLVVAGTWHERYGEDAWNEAVVYGAAGEELLRFRKLFPYRDEKGRHERIELGEVLEILVTRRGLYGFGVCLDFCQKATPVLTELDVDWMIIPSCGDWRTMRDHLSAAHQLQVSFDTRSFVVQQVYPKRDDGGLGFVLAAPERVVERTEAELVVSQSFSVYPILT</sequence>
<evidence type="ECO:0000313" key="2">
    <source>
        <dbReference type="Proteomes" id="UP001236369"/>
    </source>
</evidence>
<comment type="caution">
    <text evidence="1">The sequence shown here is derived from an EMBL/GenBank/DDBJ whole genome shotgun (WGS) entry which is preliminary data.</text>
</comment>
<dbReference type="Gene3D" id="3.60.110.10">
    <property type="entry name" value="Carbon-nitrogen hydrolase"/>
    <property type="match status" value="1"/>
</dbReference>
<evidence type="ECO:0008006" key="3">
    <source>
        <dbReference type="Google" id="ProtNLM"/>
    </source>
</evidence>
<accession>A0ABU0HE62</accession>
<dbReference type="RefSeq" id="WP_122160892.1">
    <property type="nucleotide sequence ID" value="NZ_BPQX01000011.1"/>
</dbReference>